<dbReference type="PANTHER" id="PTHR16305:SF35">
    <property type="entry name" value="TRANSCRIPTIONAL ACTIVATOR DOMAIN"/>
    <property type="match status" value="1"/>
</dbReference>
<organism evidence="4 5">
    <name type="scientific">Thermomonospora umbrina</name>
    <dbReference type="NCBI Taxonomy" id="111806"/>
    <lineage>
        <taxon>Bacteria</taxon>
        <taxon>Bacillati</taxon>
        <taxon>Actinomycetota</taxon>
        <taxon>Actinomycetes</taxon>
        <taxon>Streptosporangiales</taxon>
        <taxon>Thermomonosporaceae</taxon>
        <taxon>Thermomonospora</taxon>
    </lineage>
</organism>
<dbReference type="GO" id="GO:0005737">
    <property type="term" value="C:cytoplasm"/>
    <property type="evidence" value="ECO:0007669"/>
    <property type="project" value="TreeGrafter"/>
</dbReference>
<evidence type="ECO:0000256" key="2">
    <source>
        <dbReference type="ARBA" id="ARBA00022840"/>
    </source>
</evidence>
<dbReference type="RefSeq" id="WP_116022084.1">
    <property type="nucleotide sequence ID" value="NZ_QTTT01000001.1"/>
</dbReference>
<dbReference type="SUPFAM" id="SSF52540">
    <property type="entry name" value="P-loop containing nucleoside triphosphate hydrolases"/>
    <property type="match status" value="1"/>
</dbReference>
<sequence>MTRASPPLIGREHAAGVLRAEVARAADSHGGLVLVAGEAGIGKTTLVADTVVEARHLGALVLNGSCWESGGAPGHWPWVQVVRGLRRACTAEEWAAIEETAGGALAALLGESARGQPGSEPDEPFVIYDAVTSALVSVAQRRPLLVVLDDLHWADTASVRLLEFVAQHTWYERLLLVGTYRDVEVEWAEHPLRPLISSLVAKATVVTLTGLGREEVGELMTRTVGRRPDDPLVAEIHRRTGGNPFFVEQTARLWHGGGPVSAIAPGVRDAVQRRLSLLPGAVTRLLTAAAVLGREFHRGLLAAVVREPVPHVDRILDQAVVARLAVALGAGRFAFAHDLVRETLYDALDEVRRRDLHAAVVHALERSPDDPAEHLLPAELARHAYLGRDVLDPALVVERLTAAARDAGSRLAVEESLGHRRRAWEVAASLDPAQRAPLALDLGNQLHHFGRADEAWAMYETAAELGRASGHPMVLTRVALTLHSRGCGREGRVTDSRDLLAEAHRALLGDLPDPPDPAGGGARHDRLAKGLALHAAGLARRSGDDDALVFALWTLHDLIWGPGSATERLRLMDEIAELSRRVSDEETEHMAVSLRWVTLLERGDARYLEAFRDFRAVVESSALPRAGLFSTVDTSIVDALQGRFAESESLLEEIVAIDHTGDFGGMLHHLRWVLLMLRGRRDELDELHRRRRDREAFHGRLLEAITAVQYDDLGTALAHLEQFTAAGRPVAGIYGSLWLRFRAQVAAATRDPELCAAVRAEITPVADEWAVSVYGCDISGPFSLWLAMVDAAQERWDEAIAGFTAARESAERLRARPWSLEARTGLAQTLLARGAPGDAEAAAPLLTEVCHEAGELGMTHLVERARRARQEFRAPERSAPAPSSRANEFRFDGEVWSLAYAGRVVHMPDAKGLRDLHLLLAAPGTDVPAVRLANPEGGAEVAAARALGGDPVLDEEAKARYRRRLAELDEEIDRATVLGDDRRAAAHDDERTALLTELRAAAGLAGRTRRLGDEAERARKTVTARIRDTLRRLDRRHPDLAAHLRTSVTTGTTCAYRPQAPTPWRL</sequence>
<evidence type="ECO:0000313" key="4">
    <source>
        <dbReference type="EMBL" id="REE96444.1"/>
    </source>
</evidence>
<dbReference type="Pfam" id="PF13191">
    <property type="entry name" value="AAA_16"/>
    <property type="match status" value="1"/>
</dbReference>
<dbReference type="Proteomes" id="UP000256661">
    <property type="component" value="Unassembled WGS sequence"/>
</dbReference>
<evidence type="ECO:0000256" key="1">
    <source>
        <dbReference type="ARBA" id="ARBA00022741"/>
    </source>
</evidence>
<comment type="caution">
    <text evidence="4">The sequence shown here is derived from an EMBL/GenBank/DDBJ whole genome shotgun (WGS) entry which is preliminary data.</text>
</comment>
<dbReference type="AlphaFoldDB" id="A0A3D9SV49"/>
<keyword evidence="2" id="KW-0067">ATP-binding</keyword>
<dbReference type="InterPro" id="IPR027417">
    <property type="entry name" value="P-loop_NTPase"/>
</dbReference>
<evidence type="ECO:0000313" key="5">
    <source>
        <dbReference type="Proteomes" id="UP000256661"/>
    </source>
</evidence>
<dbReference type="EMBL" id="QTTT01000001">
    <property type="protein sequence ID" value="REE96444.1"/>
    <property type="molecule type" value="Genomic_DNA"/>
</dbReference>
<accession>A0A3D9SV49</accession>
<feature type="domain" description="Orc1-like AAA ATPase" evidence="3">
    <location>
        <begin position="7"/>
        <end position="177"/>
    </location>
</feature>
<protein>
    <submittedName>
        <fullName evidence="4">AAA ATPase-like protein</fullName>
    </submittedName>
</protein>
<gene>
    <name evidence="4" type="ORF">DFJ69_1881</name>
</gene>
<dbReference type="PANTHER" id="PTHR16305">
    <property type="entry name" value="TESTICULAR SOLUBLE ADENYLYL CYCLASE"/>
    <property type="match status" value="1"/>
</dbReference>
<name>A0A3D9SV49_9ACTN</name>
<keyword evidence="1" id="KW-0547">Nucleotide-binding</keyword>
<dbReference type="GO" id="GO:0004016">
    <property type="term" value="F:adenylate cyclase activity"/>
    <property type="evidence" value="ECO:0007669"/>
    <property type="project" value="TreeGrafter"/>
</dbReference>
<reference evidence="4 5" key="1">
    <citation type="submission" date="2018-08" db="EMBL/GenBank/DDBJ databases">
        <title>Sequencing the genomes of 1000 actinobacteria strains.</title>
        <authorList>
            <person name="Klenk H.-P."/>
        </authorList>
    </citation>
    <scope>NUCLEOTIDE SEQUENCE [LARGE SCALE GENOMIC DNA]</scope>
    <source>
        <strain evidence="4 5">DSM 43927</strain>
    </source>
</reference>
<dbReference type="InterPro" id="IPR041664">
    <property type="entry name" value="AAA_16"/>
</dbReference>
<keyword evidence="5" id="KW-1185">Reference proteome</keyword>
<evidence type="ECO:0000259" key="3">
    <source>
        <dbReference type="Pfam" id="PF13191"/>
    </source>
</evidence>
<proteinExistence type="predicted"/>
<dbReference type="GO" id="GO:0005524">
    <property type="term" value="F:ATP binding"/>
    <property type="evidence" value="ECO:0007669"/>
    <property type="project" value="UniProtKB-KW"/>
</dbReference>
<dbReference type="OrthoDB" id="134712at2"/>